<organism evidence="11 12">
    <name type="scientific">Taenia crassiceps</name>
    <dbReference type="NCBI Taxonomy" id="6207"/>
    <lineage>
        <taxon>Eukaryota</taxon>
        <taxon>Metazoa</taxon>
        <taxon>Spiralia</taxon>
        <taxon>Lophotrochozoa</taxon>
        <taxon>Platyhelminthes</taxon>
        <taxon>Cestoda</taxon>
        <taxon>Eucestoda</taxon>
        <taxon>Cyclophyllidea</taxon>
        <taxon>Taeniidae</taxon>
        <taxon>Taenia</taxon>
    </lineage>
</organism>
<evidence type="ECO:0000256" key="5">
    <source>
        <dbReference type="ARBA" id="ARBA00022840"/>
    </source>
</evidence>
<evidence type="ECO:0000313" key="11">
    <source>
        <dbReference type="EMBL" id="KAL5106601.1"/>
    </source>
</evidence>
<name>A0ABR4QAM0_9CEST</name>
<feature type="domain" description="ABC transporter" evidence="9">
    <location>
        <begin position="1001"/>
        <end position="1254"/>
    </location>
</feature>
<feature type="transmembrane region" description="Helical" evidence="8">
    <location>
        <begin position="810"/>
        <end position="835"/>
    </location>
</feature>
<dbReference type="CDD" id="cd03249">
    <property type="entry name" value="ABC_MTABC3_MDL1_MDL2"/>
    <property type="match status" value="2"/>
</dbReference>
<protein>
    <submittedName>
        <fullName evidence="11">ATP-dependent translocase ABCB1</fullName>
    </submittedName>
</protein>
<comment type="caution">
    <text evidence="11">The sequence shown here is derived from an EMBL/GenBank/DDBJ whole genome shotgun (WGS) entry which is preliminary data.</text>
</comment>
<feature type="transmembrane region" description="Helical" evidence="8">
    <location>
        <begin position="680"/>
        <end position="702"/>
    </location>
</feature>
<feature type="transmembrane region" description="Helical" evidence="8">
    <location>
        <begin position="37"/>
        <end position="61"/>
    </location>
</feature>
<keyword evidence="12" id="KW-1185">Reference proteome</keyword>
<dbReference type="CDD" id="cd18577">
    <property type="entry name" value="ABC_6TM_Pgp_ABCB1_D1_like"/>
    <property type="match status" value="1"/>
</dbReference>
<feature type="transmembrane region" description="Helical" evidence="8">
    <location>
        <begin position="155"/>
        <end position="174"/>
    </location>
</feature>
<comment type="similarity">
    <text evidence="2">Belongs to the ABC transporter superfamily. ABCB family. Multidrug resistance exporter (TC 3.A.1.201) subfamily.</text>
</comment>
<dbReference type="InterPro" id="IPR036640">
    <property type="entry name" value="ABC1_TM_sf"/>
</dbReference>
<dbReference type="InterPro" id="IPR017871">
    <property type="entry name" value="ABC_transporter-like_CS"/>
</dbReference>
<keyword evidence="6 8" id="KW-1133">Transmembrane helix</keyword>
<dbReference type="Pfam" id="PF00664">
    <property type="entry name" value="ABC_membrane"/>
    <property type="match status" value="2"/>
</dbReference>
<dbReference type="PROSITE" id="PS00211">
    <property type="entry name" value="ABC_TRANSPORTER_1"/>
    <property type="match status" value="2"/>
</dbReference>
<evidence type="ECO:0000256" key="8">
    <source>
        <dbReference type="SAM" id="Phobius"/>
    </source>
</evidence>
<evidence type="ECO:0000259" key="10">
    <source>
        <dbReference type="PROSITE" id="PS50929"/>
    </source>
</evidence>
<evidence type="ECO:0000256" key="6">
    <source>
        <dbReference type="ARBA" id="ARBA00022989"/>
    </source>
</evidence>
<evidence type="ECO:0000256" key="4">
    <source>
        <dbReference type="ARBA" id="ARBA00022741"/>
    </source>
</evidence>
<dbReference type="CDD" id="cd18578">
    <property type="entry name" value="ABC_6TM_Pgp_ABCB1_D2_like"/>
    <property type="match status" value="1"/>
</dbReference>
<evidence type="ECO:0000313" key="12">
    <source>
        <dbReference type="Proteomes" id="UP001651158"/>
    </source>
</evidence>
<feature type="domain" description="ABC transporter" evidence="9">
    <location>
        <begin position="358"/>
        <end position="596"/>
    </location>
</feature>
<feature type="transmembrane region" description="Helical" evidence="8">
    <location>
        <begin position="722"/>
        <end position="747"/>
    </location>
</feature>
<dbReference type="Proteomes" id="UP001651158">
    <property type="component" value="Unassembled WGS sequence"/>
</dbReference>
<comment type="subcellular location">
    <subcellularLocation>
        <location evidence="1">Membrane</location>
        <topology evidence="1">Multi-pass membrane protein</topology>
    </subcellularLocation>
</comment>
<evidence type="ECO:0000256" key="7">
    <source>
        <dbReference type="ARBA" id="ARBA00023136"/>
    </source>
</evidence>
<keyword evidence="7 8" id="KW-0472">Membrane</keyword>
<dbReference type="EMBL" id="JAKROA010000005">
    <property type="protein sequence ID" value="KAL5106601.1"/>
    <property type="molecule type" value="Genomic_DNA"/>
</dbReference>
<evidence type="ECO:0000256" key="2">
    <source>
        <dbReference type="ARBA" id="ARBA00007577"/>
    </source>
</evidence>
<dbReference type="SUPFAM" id="SSF52540">
    <property type="entry name" value="P-loop containing nucleoside triphosphate hydrolases"/>
    <property type="match status" value="2"/>
</dbReference>
<sequence>MAEVLTYNEVEEDTQEDKLSVHVHYYQLLKYASPLEIAMFIIGVVASALIGVSTPLSLLFFSDLVNDFASPTLGGFVVIIQKMAILGAITFVVAYIQMFCLQFCARRQTRRIRHRFFASVLRQDAAWFDVANVGVLITRLAEGVDKVEAGLGEKAGLFVQNLFVFIGGVVISLMKNWELALVSASFFPLVGASFAAVGFVVRKLSAKERAAYSRANGIAGEVLGAVKTIFAFEGQAREVKRYSGELSEAEKVGLKRSTIVGFVLGTTDASIYVLMAVTFYYGIIMLGRGTSDPGEIILVVLAMLFAGATVGQAFQQFDYFNFAVTAAGEIFPIIDRIPPIDKRPDDEKIRLSSVHCDIVFEDVSFSYPTRPDVLVLDRFSWHLRPGQNLAIVGASGSGKSTLVQLLQRLYDPDSGRITIDGVDLRDLDLAWWRSCIGVVSQEPTLFAGSLVENICLGKPNASLEEVEAAAKLAHAHDFISKLPEAYETVFVAQDGGGGMSGGQKQRVAIARALIRDPRLLLLDEATSALDTRSEKAVQVALGEATKGRTTVTVAHRLSTVRDADVILVMEKGRMVEAGSHEELMVRGGVYANLVMRGLKEKDDELDSDDDGVGDDDNVENIIRAIQLDQEKGDHKVLDGDGDVEGKTVLSSLSESVDDLVLEKRPNTFLEVLRLNAPEKWFIVLGCITSVLIGGTQAAFVIIYTEIYDIFFVNETQTRLDRASALCGAFGGLAALRLICYTLNGYAFGVAGGRLTTRCRILLFETILKQEVGWFDKPDNQPGALTGRLAADVPTLQNMTSRRLASMLETFVLIVASLFIGFFFSWQIALVSLAYFPILVIAGAFEMQTWSAEVTQKSVKGASLAQEVFTAAKTVSTLQAEEYFADKYASQALLSQSQILKGVARYALVNAIANSLMSFEFSGVFYLGGILLERGEVTILQLWRSFSAISFAASSLGYAASFAPDAKKASKAAKSIFEIIHRHPHLQPDRGDFPDHSFTGNIIFSNVRFRYPTRKQVPVLKGFTFNVPPGKSVALVGQSGCGKSTALQLVQRFYDPSNTDFTEGIILDGVNARTLAPNWIRRQIGVVSQEPNLLDLTIRENIAYGLNYRFENAEDVSAGVPMEAIMEAAKQANAHDFISNLPEQYETRVGPRGSRLSGGQKQRIAIARALVRDPRLLVLDEATAALDNESERVVQAALDEAMKRGGRTCLVVAHRLTTVEACDLVVVLDQGRAVEWGTPSALLQAKGAYYALHNAV</sequence>
<feature type="transmembrane region" description="Helical" evidence="8">
    <location>
        <begin position="259"/>
        <end position="284"/>
    </location>
</feature>
<evidence type="ECO:0000259" key="9">
    <source>
        <dbReference type="PROSITE" id="PS50893"/>
    </source>
</evidence>
<dbReference type="InterPro" id="IPR039421">
    <property type="entry name" value="Type_1_exporter"/>
</dbReference>
<gene>
    <name evidence="11" type="ORF">TcWFU_001641</name>
</gene>
<keyword evidence="4" id="KW-0547">Nucleotide-binding</keyword>
<dbReference type="SUPFAM" id="SSF90123">
    <property type="entry name" value="ABC transporter transmembrane region"/>
    <property type="match status" value="2"/>
</dbReference>
<dbReference type="PANTHER" id="PTHR43394:SF27">
    <property type="entry name" value="ATP-DEPENDENT TRANSLOCASE ABCB1-LIKE"/>
    <property type="match status" value="1"/>
</dbReference>
<dbReference type="PANTHER" id="PTHR43394">
    <property type="entry name" value="ATP-DEPENDENT PERMEASE MDL1, MITOCHONDRIAL"/>
    <property type="match status" value="1"/>
</dbReference>
<feature type="transmembrane region" description="Helical" evidence="8">
    <location>
        <begin position="180"/>
        <end position="201"/>
    </location>
</feature>
<evidence type="ECO:0000256" key="1">
    <source>
        <dbReference type="ARBA" id="ARBA00004141"/>
    </source>
</evidence>
<keyword evidence="5" id="KW-0067">ATP-binding</keyword>
<accession>A0ABR4QAM0</accession>
<dbReference type="Gene3D" id="1.20.1560.10">
    <property type="entry name" value="ABC transporter type 1, transmembrane domain"/>
    <property type="match status" value="1"/>
</dbReference>
<reference evidence="11 12" key="1">
    <citation type="journal article" date="2022" name="Front. Cell. Infect. Microbiol.">
        <title>The Genomes of Two Strains of Taenia crassiceps the Animal Model for the Study of Human Cysticercosis.</title>
        <authorList>
            <person name="Bobes R.J."/>
            <person name="Estrada K."/>
            <person name="Rios-Valencia D.G."/>
            <person name="Calderon-Gallegos A."/>
            <person name="de la Torre P."/>
            <person name="Carrero J.C."/>
            <person name="Sanchez-Flores A."/>
            <person name="Laclette J.P."/>
        </authorList>
    </citation>
    <scope>NUCLEOTIDE SEQUENCE [LARGE SCALE GENOMIC DNA]</scope>
    <source>
        <strain evidence="11">WFUcys</strain>
    </source>
</reference>
<feature type="transmembrane region" description="Helical" evidence="8">
    <location>
        <begin position="296"/>
        <end position="314"/>
    </location>
</feature>
<dbReference type="PROSITE" id="PS50893">
    <property type="entry name" value="ABC_TRANSPORTER_2"/>
    <property type="match status" value="2"/>
</dbReference>
<dbReference type="InterPro" id="IPR027417">
    <property type="entry name" value="P-loop_NTPase"/>
</dbReference>
<dbReference type="SMART" id="SM00382">
    <property type="entry name" value="AAA"/>
    <property type="match status" value="2"/>
</dbReference>
<dbReference type="Pfam" id="PF00005">
    <property type="entry name" value="ABC_tran"/>
    <property type="match status" value="2"/>
</dbReference>
<dbReference type="Gene3D" id="3.40.50.300">
    <property type="entry name" value="P-loop containing nucleotide triphosphate hydrolases"/>
    <property type="match status" value="2"/>
</dbReference>
<proteinExistence type="inferred from homology"/>
<feature type="domain" description="ABC transmembrane type-1" evidence="10">
    <location>
        <begin position="41"/>
        <end position="320"/>
    </location>
</feature>
<evidence type="ECO:0000256" key="3">
    <source>
        <dbReference type="ARBA" id="ARBA00022692"/>
    </source>
</evidence>
<dbReference type="PROSITE" id="PS50929">
    <property type="entry name" value="ABC_TM1F"/>
    <property type="match status" value="2"/>
</dbReference>
<dbReference type="InterPro" id="IPR003593">
    <property type="entry name" value="AAA+_ATPase"/>
</dbReference>
<feature type="domain" description="ABC transmembrane type-1" evidence="10">
    <location>
        <begin position="683"/>
        <end position="967"/>
    </location>
</feature>
<dbReference type="InterPro" id="IPR003439">
    <property type="entry name" value="ABC_transporter-like_ATP-bd"/>
</dbReference>
<keyword evidence="3 8" id="KW-0812">Transmembrane</keyword>
<feature type="transmembrane region" description="Helical" evidence="8">
    <location>
        <begin position="73"/>
        <end position="105"/>
    </location>
</feature>
<dbReference type="InterPro" id="IPR011527">
    <property type="entry name" value="ABC1_TM_dom"/>
</dbReference>